<name>A0A2P4XXW3_9STRA</name>
<accession>A0A2P4XXW3</accession>
<dbReference type="Gene3D" id="3.40.50.150">
    <property type="entry name" value="Vaccinia Virus protein VP39"/>
    <property type="match status" value="1"/>
</dbReference>
<reference evidence="1 2" key="1">
    <citation type="journal article" date="2017" name="Genome Biol. Evol.">
        <title>Phytophthora megakarya and P. palmivora, closely related causal agents of cacao black pod rot, underwent increases in genome sizes and gene numbers by different mechanisms.</title>
        <authorList>
            <person name="Ali S.S."/>
            <person name="Shao J."/>
            <person name="Lary D.J."/>
            <person name="Kronmiller B."/>
            <person name="Shen D."/>
            <person name="Strem M.D."/>
            <person name="Amoako-Attah I."/>
            <person name="Akrofi A.Y."/>
            <person name="Begoude B.A."/>
            <person name="Ten Hoopen G.M."/>
            <person name="Coulibaly K."/>
            <person name="Kebe B.I."/>
            <person name="Melnick R.L."/>
            <person name="Guiltinan M.J."/>
            <person name="Tyler B.M."/>
            <person name="Meinhardt L.W."/>
            <person name="Bailey B.A."/>
        </authorList>
    </citation>
    <scope>NUCLEOTIDE SEQUENCE [LARGE SCALE GENOMIC DNA]</scope>
    <source>
        <strain evidence="2">sbr112.9</strain>
    </source>
</reference>
<dbReference type="AlphaFoldDB" id="A0A2P4XXW3"/>
<keyword evidence="1" id="KW-0489">Methyltransferase</keyword>
<evidence type="ECO:0000313" key="2">
    <source>
        <dbReference type="Proteomes" id="UP000237271"/>
    </source>
</evidence>
<proteinExistence type="predicted"/>
<sequence length="122" mass="13475">MYLTRASNVALLKTIDILSAPGSEVWGDMAGSAVLQDGELALFKDVTELCKKELGESLFKHGEDDVYDGVFSQLPWEMQVQASLVESGTHFGREWTPTLTRTEKLPVTYNFVLANKPLADVP</sequence>
<dbReference type="InterPro" id="IPR029063">
    <property type="entry name" value="SAM-dependent_MTases_sf"/>
</dbReference>
<dbReference type="OrthoDB" id="203237at2759"/>
<keyword evidence="1" id="KW-0808">Transferase</keyword>
<keyword evidence="2" id="KW-1185">Reference proteome</keyword>
<organism evidence="1 2">
    <name type="scientific">Phytophthora palmivora</name>
    <dbReference type="NCBI Taxonomy" id="4796"/>
    <lineage>
        <taxon>Eukaryota</taxon>
        <taxon>Sar</taxon>
        <taxon>Stramenopiles</taxon>
        <taxon>Oomycota</taxon>
        <taxon>Peronosporomycetes</taxon>
        <taxon>Peronosporales</taxon>
        <taxon>Peronosporaceae</taxon>
        <taxon>Phytophthora</taxon>
    </lineage>
</organism>
<protein>
    <submittedName>
        <fullName evidence="1">S-adenosyl-L-methionine-dependent methyltransferase</fullName>
    </submittedName>
</protein>
<comment type="caution">
    <text evidence="1">The sequence shown here is derived from an EMBL/GenBank/DDBJ whole genome shotgun (WGS) entry which is preliminary data.</text>
</comment>
<evidence type="ECO:0000313" key="1">
    <source>
        <dbReference type="EMBL" id="POM70404.1"/>
    </source>
</evidence>
<gene>
    <name evidence="1" type="ORF">PHPALM_13164</name>
</gene>
<dbReference type="GO" id="GO:0032259">
    <property type="term" value="P:methylation"/>
    <property type="evidence" value="ECO:0007669"/>
    <property type="project" value="UniProtKB-KW"/>
</dbReference>
<dbReference type="Proteomes" id="UP000237271">
    <property type="component" value="Unassembled WGS sequence"/>
</dbReference>
<dbReference type="GO" id="GO:0008168">
    <property type="term" value="F:methyltransferase activity"/>
    <property type="evidence" value="ECO:0007669"/>
    <property type="project" value="UniProtKB-KW"/>
</dbReference>
<dbReference type="EMBL" id="NCKW01007052">
    <property type="protein sequence ID" value="POM70404.1"/>
    <property type="molecule type" value="Genomic_DNA"/>
</dbReference>